<evidence type="ECO:0008006" key="5">
    <source>
        <dbReference type="Google" id="ProtNLM"/>
    </source>
</evidence>
<gene>
    <name evidence="3" type="ORF">GCU69_23910</name>
</gene>
<feature type="transmembrane region" description="Helical" evidence="2">
    <location>
        <begin position="118"/>
        <end position="139"/>
    </location>
</feature>
<proteinExistence type="predicted"/>
<evidence type="ECO:0000256" key="2">
    <source>
        <dbReference type="SAM" id="Phobius"/>
    </source>
</evidence>
<accession>A0ABQ7FED4</accession>
<name>A0ABQ7FED4_9ACTN</name>
<keyword evidence="2" id="KW-0472">Membrane</keyword>
<feature type="region of interest" description="Disordered" evidence="1">
    <location>
        <begin position="35"/>
        <end position="71"/>
    </location>
</feature>
<sequence>MTKLLLSIHVLAAILVIGPITVAASMFPRYARQAAPGGDGPGGRKSADDRPGGGESGAAGPGGGESGVAGSGGGESGARAAVVAALLHRICRGYAVAGVAVPVFGIATGAELGVLTDAWLLVSLALTAVAAAVLALAILPAQQRLLVSTESRLVPAEGPLVPAEGRRTAPGGGADHDGGRHDGGRHDTSRRTAARLTMLTGVFNILWAVVVVLMIVRPGSTTGA</sequence>
<reference evidence="3 4" key="1">
    <citation type="submission" date="2019-10" db="EMBL/GenBank/DDBJ databases">
        <title>Streptomyces tenebrisbrunneis sp.nov., an endogenous actinomycete isolated from of Lycium ruthenicum.</title>
        <authorList>
            <person name="Ma L."/>
        </authorList>
    </citation>
    <scope>NUCLEOTIDE SEQUENCE [LARGE SCALE GENOMIC DNA]</scope>
    <source>
        <strain evidence="3 4">TRM 66187</strain>
    </source>
</reference>
<keyword evidence="4" id="KW-1185">Reference proteome</keyword>
<organism evidence="3 4">
    <name type="scientific">Streptomyces lycii</name>
    <dbReference type="NCBI Taxonomy" id="2654337"/>
    <lineage>
        <taxon>Bacteria</taxon>
        <taxon>Bacillati</taxon>
        <taxon>Actinomycetota</taxon>
        <taxon>Actinomycetes</taxon>
        <taxon>Kitasatosporales</taxon>
        <taxon>Streptomycetaceae</taxon>
        <taxon>Streptomyces</taxon>
    </lineage>
</organism>
<evidence type="ECO:0000256" key="1">
    <source>
        <dbReference type="SAM" id="MobiDB-lite"/>
    </source>
</evidence>
<feature type="region of interest" description="Disordered" evidence="1">
    <location>
        <begin position="157"/>
        <end position="189"/>
    </location>
</feature>
<evidence type="ECO:0000313" key="4">
    <source>
        <dbReference type="Proteomes" id="UP000621266"/>
    </source>
</evidence>
<feature type="compositionally biased region" description="Basic and acidic residues" evidence="1">
    <location>
        <begin position="174"/>
        <end position="189"/>
    </location>
</feature>
<keyword evidence="2" id="KW-0812">Transmembrane</keyword>
<protein>
    <recommendedName>
        <fullName evidence="5">Protease</fullName>
    </recommendedName>
</protein>
<dbReference type="EMBL" id="WHPN01000354">
    <property type="protein sequence ID" value="KAF4406670.1"/>
    <property type="molecule type" value="Genomic_DNA"/>
</dbReference>
<comment type="caution">
    <text evidence="3">The sequence shown here is derived from an EMBL/GenBank/DDBJ whole genome shotgun (WGS) entry which is preliminary data.</text>
</comment>
<dbReference type="Proteomes" id="UP000621266">
    <property type="component" value="Unassembled WGS sequence"/>
</dbReference>
<feature type="compositionally biased region" description="Gly residues" evidence="1">
    <location>
        <begin position="53"/>
        <end position="71"/>
    </location>
</feature>
<dbReference type="RefSeq" id="WP_156207113.1">
    <property type="nucleotide sequence ID" value="NZ_WHPN01000354.1"/>
</dbReference>
<evidence type="ECO:0000313" key="3">
    <source>
        <dbReference type="EMBL" id="KAF4406670.1"/>
    </source>
</evidence>
<feature type="transmembrane region" description="Helical" evidence="2">
    <location>
        <begin position="196"/>
        <end position="216"/>
    </location>
</feature>
<keyword evidence="2" id="KW-1133">Transmembrane helix</keyword>